<protein>
    <submittedName>
        <fullName evidence="8">Cytochrome c oxidase subunit VIc</fullName>
    </submittedName>
</protein>
<keyword evidence="3" id="KW-0999">Mitochondrion inner membrane</keyword>
<evidence type="ECO:0000313" key="8">
    <source>
        <dbReference type="EMBL" id="CDS39353.1"/>
    </source>
</evidence>
<evidence type="ECO:0000313" key="9">
    <source>
        <dbReference type="Proteomes" id="UP000017246"/>
    </source>
</evidence>
<dbReference type="InterPro" id="IPR034884">
    <property type="entry name" value="Cytochrome_c_oxidase_VIc/VIIs"/>
</dbReference>
<dbReference type="OMA" id="YHYRNSA"/>
<sequence length="104" mass="12139">MHVANKTSAGVKPRWFPSEMYRSPPHMPKLRYHYRNSALKGLGLALSVSSVVTTFVTYYMYQRKIVTARKFYETYDPDLEWNRLLKSGILKSVDKDGNLIDMFD</sequence>
<dbReference type="EMBL" id="LN902843">
    <property type="protein sequence ID" value="CDS39353.1"/>
    <property type="molecule type" value="Genomic_DNA"/>
</dbReference>
<evidence type="ECO:0000256" key="1">
    <source>
        <dbReference type="ARBA" id="ARBA00004273"/>
    </source>
</evidence>
<dbReference type="AlphaFoldDB" id="A0A068YAM2"/>
<organism evidence="8 9">
    <name type="scientific">Echinococcus multilocularis</name>
    <name type="common">Fox tapeworm</name>
    <dbReference type="NCBI Taxonomy" id="6211"/>
    <lineage>
        <taxon>Eukaryota</taxon>
        <taxon>Metazoa</taxon>
        <taxon>Spiralia</taxon>
        <taxon>Lophotrochozoa</taxon>
        <taxon>Platyhelminthes</taxon>
        <taxon>Cestoda</taxon>
        <taxon>Eucestoda</taxon>
        <taxon>Cyclophyllidea</taxon>
        <taxon>Taeniidae</taxon>
        <taxon>Echinococcus</taxon>
    </lineage>
</organism>
<keyword evidence="9" id="KW-1185">Reference proteome</keyword>
<evidence type="ECO:0000256" key="4">
    <source>
        <dbReference type="ARBA" id="ARBA00022989"/>
    </source>
</evidence>
<keyword evidence="2 7" id="KW-0812">Transmembrane</keyword>
<dbReference type="OrthoDB" id="6231975at2759"/>
<evidence type="ECO:0000256" key="3">
    <source>
        <dbReference type="ARBA" id="ARBA00022792"/>
    </source>
</evidence>
<dbReference type="Pfam" id="PF02937">
    <property type="entry name" value="COX6C"/>
    <property type="match status" value="1"/>
</dbReference>
<evidence type="ECO:0000256" key="7">
    <source>
        <dbReference type="SAM" id="Phobius"/>
    </source>
</evidence>
<evidence type="ECO:0000256" key="2">
    <source>
        <dbReference type="ARBA" id="ARBA00022692"/>
    </source>
</evidence>
<dbReference type="Proteomes" id="UP000017246">
    <property type="component" value="Unassembled WGS sequence"/>
</dbReference>
<dbReference type="Gene3D" id="4.10.93.10">
    <property type="entry name" value="Mitochondrial cytochrome c oxidase subunit VIc/VIIs"/>
    <property type="match status" value="1"/>
</dbReference>
<dbReference type="InterPro" id="IPR037169">
    <property type="entry name" value="Cytochrome_c_oxidase_VIc_sf"/>
</dbReference>
<dbReference type="SUPFAM" id="SSF81415">
    <property type="entry name" value="Mitochondrial cytochrome c oxidase subunit VIc"/>
    <property type="match status" value="1"/>
</dbReference>
<reference evidence="8" key="2">
    <citation type="submission" date="2015-11" db="EMBL/GenBank/DDBJ databases">
        <authorList>
            <person name="Zhang Y."/>
            <person name="Guo Z."/>
        </authorList>
    </citation>
    <scope>NUCLEOTIDE SEQUENCE</scope>
</reference>
<comment type="subcellular location">
    <subcellularLocation>
        <location evidence="1">Mitochondrion inner membrane</location>
    </subcellularLocation>
</comment>
<evidence type="ECO:0000256" key="6">
    <source>
        <dbReference type="ARBA" id="ARBA00023136"/>
    </source>
</evidence>
<feature type="transmembrane region" description="Helical" evidence="7">
    <location>
        <begin position="41"/>
        <end position="61"/>
    </location>
</feature>
<evidence type="ECO:0000256" key="5">
    <source>
        <dbReference type="ARBA" id="ARBA00023128"/>
    </source>
</evidence>
<accession>A0A068YAM2</accession>
<keyword evidence="4 7" id="KW-1133">Transmembrane helix</keyword>
<proteinExistence type="predicted"/>
<keyword evidence="6 7" id="KW-0472">Membrane</keyword>
<dbReference type="GO" id="GO:0005743">
    <property type="term" value="C:mitochondrial inner membrane"/>
    <property type="evidence" value="ECO:0007669"/>
    <property type="project" value="UniProtKB-SubCell"/>
</dbReference>
<gene>
    <name evidence="8" type="ORF">EmuJ_000685600</name>
</gene>
<reference evidence="8" key="1">
    <citation type="journal article" date="2013" name="Nature">
        <title>The genomes of four tapeworm species reveal adaptations to parasitism.</title>
        <authorList>
            <person name="Tsai I.J."/>
            <person name="Zarowiecki M."/>
            <person name="Holroyd N."/>
            <person name="Garciarrubio A."/>
            <person name="Sanchez-Flores A."/>
            <person name="Brooks K.L."/>
            <person name="Tracey A."/>
            <person name="Bobes R.J."/>
            <person name="Fragoso G."/>
            <person name="Sciutto E."/>
            <person name="Aslett M."/>
            <person name="Beasley H."/>
            <person name="Bennett H.M."/>
            <person name="Cai J."/>
            <person name="Camicia F."/>
            <person name="Clark R."/>
            <person name="Cucher M."/>
            <person name="De Silva N."/>
            <person name="Day T.A."/>
            <person name="Deplazes P."/>
            <person name="Estrada K."/>
            <person name="Fernandez C."/>
            <person name="Holland P.W."/>
            <person name="Hou J."/>
            <person name="Hu S."/>
            <person name="Huckvale T."/>
            <person name="Hung S.S."/>
            <person name="Kamenetzky L."/>
            <person name="Keane J.A."/>
            <person name="Kiss F."/>
            <person name="Koziol U."/>
            <person name="Lambert O."/>
            <person name="Liu K."/>
            <person name="Luo X."/>
            <person name="Luo Y."/>
            <person name="Macchiaroli N."/>
            <person name="Nichol S."/>
            <person name="Paps J."/>
            <person name="Parkinson J."/>
            <person name="Pouchkina-Stantcheva N."/>
            <person name="Riddiford N."/>
            <person name="Rosenzvit M."/>
            <person name="Salinas G."/>
            <person name="Wasmuth J.D."/>
            <person name="Zamanian M."/>
            <person name="Zheng Y."/>
            <person name="Cai X."/>
            <person name="Soberon X."/>
            <person name="Olson P.D."/>
            <person name="Laclette J.P."/>
            <person name="Brehm K."/>
            <person name="Berriman M."/>
            <person name="Garciarrubio A."/>
            <person name="Bobes R.J."/>
            <person name="Fragoso G."/>
            <person name="Sanchez-Flores A."/>
            <person name="Estrada K."/>
            <person name="Cevallos M.A."/>
            <person name="Morett E."/>
            <person name="Gonzalez V."/>
            <person name="Portillo T."/>
            <person name="Ochoa-Leyva A."/>
            <person name="Jose M.V."/>
            <person name="Sciutto E."/>
            <person name="Landa A."/>
            <person name="Jimenez L."/>
            <person name="Valdes V."/>
            <person name="Carrero J.C."/>
            <person name="Larralde C."/>
            <person name="Morales-Montor J."/>
            <person name="Limon-Lason J."/>
            <person name="Soberon X."/>
            <person name="Laclette J.P."/>
        </authorList>
    </citation>
    <scope>NUCLEOTIDE SEQUENCE [LARGE SCALE GENOMIC DNA]</scope>
</reference>
<keyword evidence="5" id="KW-0496">Mitochondrion</keyword>
<name>A0A068YAM2_ECHMU</name>